<dbReference type="SUPFAM" id="SSF55785">
    <property type="entry name" value="PYP-like sensor domain (PAS domain)"/>
    <property type="match status" value="1"/>
</dbReference>
<protein>
    <recommendedName>
        <fullName evidence="1">PAS domain-containing protein</fullName>
    </recommendedName>
</protein>
<dbReference type="PROSITE" id="PS50112">
    <property type="entry name" value="PAS"/>
    <property type="match status" value="1"/>
</dbReference>
<accession>A0A8K0JL41</accession>
<dbReference type="Gene3D" id="3.30.450.20">
    <property type="entry name" value="PAS domain"/>
    <property type="match status" value="1"/>
</dbReference>
<dbReference type="NCBIfam" id="TIGR00229">
    <property type="entry name" value="sensory_box"/>
    <property type="match status" value="1"/>
</dbReference>
<feature type="domain" description="PAS" evidence="1">
    <location>
        <begin position="36"/>
        <end position="89"/>
    </location>
</feature>
<dbReference type="EMBL" id="JABELV010000058">
    <property type="protein sequence ID" value="KAG7544382.1"/>
    <property type="molecule type" value="Genomic_DNA"/>
</dbReference>
<evidence type="ECO:0000313" key="3">
    <source>
        <dbReference type="Proteomes" id="UP000812966"/>
    </source>
</evidence>
<dbReference type="Pfam" id="PF08447">
    <property type="entry name" value="PAS_3"/>
    <property type="match status" value="1"/>
</dbReference>
<dbReference type="SMART" id="SM00091">
    <property type="entry name" value="PAS"/>
    <property type="match status" value="1"/>
</dbReference>
<dbReference type="InterPro" id="IPR035965">
    <property type="entry name" value="PAS-like_dom_sf"/>
</dbReference>
<comment type="caution">
    <text evidence="2">The sequence shown here is derived from an EMBL/GenBank/DDBJ whole genome shotgun (WGS) entry which is preliminary data.</text>
</comment>
<proteinExistence type="predicted"/>
<evidence type="ECO:0000313" key="2">
    <source>
        <dbReference type="EMBL" id="KAG7544382.1"/>
    </source>
</evidence>
<evidence type="ECO:0000259" key="1">
    <source>
        <dbReference type="PROSITE" id="PS50112"/>
    </source>
</evidence>
<organism evidence="2 3">
    <name type="scientific">Filobasidium floriforme</name>
    <dbReference type="NCBI Taxonomy" id="5210"/>
    <lineage>
        <taxon>Eukaryota</taxon>
        <taxon>Fungi</taxon>
        <taxon>Dikarya</taxon>
        <taxon>Basidiomycota</taxon>
        <taxon>Agaricomycotina</taxon>
        <taxon>Tremellomycetes</taxon>
        <taxon>Filobasidiales</taxon>
        <taxon>Filobasidiaceae</taxon>
        <taxon>Filobasidium</taxon>
    </lineage>
</organism>
<dbReference type="InterPro" id="IPR000014">
    <property type="entry name" value="PAS"/>
</dbReference>
<gene>
    <name evidence="2" type="ORF">FFLO_03261</name>
</gene>
<reference evidence="2" key="1">
    <citation type="submission" date="2020-04" db="EMBL/GenBank/DDBJ databases">
        <title>Analysis of mating type loci in Filobasidium floriforme.</title>
        <authorList>
            <person name="Nowrousian M."/>
        </authorList>
    </citation>
    <scope>NUCLEOTIDE SEQUENCE</scope>
    <source>
        <strain evidence="2">CBS 6242</strain>
    </source>
</reference>
<dbReference type="InterPro" id="IPR013655">
    <property type="entry name" value="PAS_fold_3"/>
</dbReference>
<name>A0A8K0JL41_9TREE</name>
<sequence length="224" mass="25314">MSEPEADDDGGVHEAESKVTTTAVSVTASCIAICEVSADCNYLWLSPSFKAILGYEPAEMIGYSPFDLIHPDEREALQEVRYQSMVYDKIATLTYSRWKHKKGHYLLCAVGASIVCDKILGSFCIAVPEPKAKLRAATAQEVLEISPEAQDQFRKQKWYNSSPPRRTSDSFLVRADRERLRIPLKDLKPPSVRSFFLIDRFSQSENIFYISNNMLVKKPDEASH</sequence>
<keyword evidence="3" id="KW-1185">Reference proteome</keyword>
<dbReference type="AlphaFoldDB" id="A0A8K0JL41"/>
<dbReference type="CDD" id="cd00130">
    <property type="entry name" value="PAS"/>
    <property type="match status" value="1"/>
</dbReference>
<dbReference type="Proteomes" id="UP000812966">
    <property type="component" value="Unassembled WGS sequence"/>
</dbReference>